<feature type="transmembrane region" description="Helical" evidence="6">
    <location>
        <begin position="116"/>
        <end position="139"/>
    </location>
</feature>
<evidence type="ECO:0000256" key="5">
    <source>
        <dbReference type="ARBA" id="ARBA00023136"/>
    </source>
</evidence>
<dbReference type="InterPro" id="IPR042416">
    <property type="entry name" value="OSTC"/>
</dbReference>
<evidence type="ECO:0000256" key="2">
    <source>
        <dbReference type="ARBA" id="ARBA00009376"/>
    </source>
</evidence>
<dbReference type="Proteomes" id="UP001652625">
    <property type="component" value="Chromosome 12"/>
</dbReference>
<reference evidence="8" key="1">
    <citation type="submission" date="2025-08" db="UniProtKB">
        <authorList>
            <consortium name="RefSeq"/>
        </authorList>
    </citation>
    <scope>IDENTIFICATION</scope>
</reference>
<dbReference type="PANTHER" id="PTHR13160">
    <property type="entry name" value="OLIGOSACCHARYLTRANSFERASE COMPLEX SUBUNIT OSTC"/>
    <property type="match status" value="1"/>
</dbReference>
<feature type="transmembrane region" description="Helical" evidence="6">
    <location>
        <begin position="30"/>
        <end position="50"/>
    </location>
</feature>
<accession>A0ABM4D718</accession>
<gene>
    <name evidence="8" type="primary">LOC101235901</name>
</gene>
<evidence type="ECO:0000256" key="4">
    <source>
        <dbReference type="ARBA" id="ARBA00022989"/>
    </source>
</evidence>
<dbReference type="RefSeq" id="XP_065670091.1">
    <property type="nucleotide sequence ID" value="XM_065814019.1"/>
</dbReference>
<protein>
    <recommendedName>
        <fullName evidence="6">Oligosaccharyltransferase complex subunit</fullName>
    </recommendedName>
</protein>
<comment type="function">
    <text evidence="6">Specific component of the STT3A-containing form of the oligosaccharyl transferase (OST) complex that catalyzes the initial transfer of a defined glycan (Glc(3)Man(9)GlcNAc(2) in eukaryotes) from the lipid carrier dolichol-pyrophosphate to an asparagine residue within an Asn-X-Ser/Thr consensus motif in nascent polypeptide chains, the first step in protein N-glycosylation. N-glycosylation occurs cotranslationally and the complex associates with the Sec61 complex at the channel-forming translocon complex that mediates protein translocation across the endoplasmic reticulum (ER). All subunits are required for a maximal enzyme activity.</text>
</comment>
<dbReference type="PANTHER" id="PTHR13160:SF4">
    <property type="entry name" value="OLIGOSACCHARYLTRANSFERASE COMPLEX SUBUNIT OSTC"/>
    <property type="match status" value="1"/>
</dbReference>
<dbReference type="InterPro" id="IPR021149">
    <property type="entry name" value="OligosaccharylTrfase_OST3/OST6"/>
</dbReference>
<comment type="subunit">
    <text evidence="6">Component of the oligosaccharyltransferase (OST) complex.</text>
</comment>
<comment type="similarity">
    <text evidence="2 6">Belongs to the OSTC family.</text>
</comment>
<comment type="subcellular location">
    <subcellularLocation>
        <location evidence="1 6">Membrane</location>
        <topology evidence="1 6">Multi-pass membrane protein</topology>
    </subcellularLocation>
</comment>
<organism evidence="7 8">
    <name type="scientific">Hydra vulgaris</name>
    <name type="common">Hydra</name>
    <name type="synonym">Hydra attenuata</name>
    <dbReference type="NCBI Taxonomy" id="6087"/>
    <lineage>
        <taxon>Eukaryota</taxon>
        <taxon>Metazoa</taxon>
        <taxon>Cnidaria</taxon>
        <taxon>Hydrozoa</taxon>
        <taxon>Hydroidolina</taxon>
        <taxon>Anthoathecata</taxon>
        <taxon>Aplanulata</taxon>
        <taxon>Hydridae</taxon>
        <taxon>Hydra</taxon>
    </lineage>
</organism>
<dbReference type="Pfam" id="PF04756">
    <property type="entry name" value="OST3_OST6"/>
    <property type="match status" value="1"/>
</dbReference>
<keyword evidence="3 6" id="KW-0812">Transmembrane</keyword>
<evidence type="ECO:0000256" key="6">
    <source>
        <dbReference type="RuleBase" id="RU366060"/>
    </source>
</evidence>
<name>A0ABM4D718_HYDVU</name>
<sequence>MEAFYSVPFEFLEVPNLKLKKPSWLKAPSAMVVFAFVLLSYFMVTGGIIYDVINEPPSIGSTTDEHGNSKPVAFMPYRVNGQYIMEGLAASFLFTAGGLGYVILDKANGPSLPKLNRLLLLFFGFLCVVVPFFMCRLFMRMKLPGYLTSSS</sequence>
<evidence type="ECO:0000256" key="3">
    <source>
        <dbReference type="ARBA" id="ARBA00022692"/>
    </source>
</evidence>
<evidence type="ECO:0000256" key="1">
    <source>
        <dbReference type="ARBA" id="ARBA00004141"/>
    </source>
</evidence>
<keyword evidence="7" id="KW-1185">Reference proteome</keyword>
<feature type="transmembrane region" description="Helical" evidence="6">
    <location>
        <begin position="83"/>
        <end position="104"/>
    </location>
</feature>
<keyword evidence="4 6" id="KW-1133">Transmembrane helix</keyword>
<evidence type="ECO:0000313" key="8">
    <source>
        <dbReference type="RefSeq" id="XP_065670091.1"/>
    </source>
</evidence>
<keyword evidence="5 6" id="KW-0472">Membrane</keyword>
<evidence type="ECO:0000313" key="7">
    <source>
        <dbReference type="Proteomes" id="UP001652625"/>
    </source>
</evidence>
<dbReference type="GeneID" id="101235901"/>
<proteinExistence type="inferred from homology"/>